<gene>
    <name evidence="2" type="ORF">ANCCEY_14346</name>
</gene>
<dbReference type="Pfam" id="PF06462">
    <property type="entry name" value="Hyd_WA"/>
    <property type="match status" value="2"/>
</dbReference>
<dbReference type="SMART" id="SM00694">
    <property type="entry name" value="DysFC"/>
    <property type="match status" value="2"/>
</dbReference>
<dbReference type="GO" id="GO:0016020">
    <property type="term" value="C:membrane"/>
    <property type="evidence" value="ECO:0007669"/>
    <property type="project" value="InterPro"/>
</dbReference>
<dbReference type="InterPro" id="IPR006614">
    <property type="entry name" value="Peroxin/Ferlin"/>
</dbReference>
<organism evidence="2 3">
    <name type="scientific">Ancylostoma ceylanicum</name>
    <dbReference type="NCBI Taxonomy" id="53326"/>
    <lineage>
        <taxon>Eukaryota</taxon>
        <taxon>Metazoa</taxon>
        <taxon>Ecdysozoa</taxon>
        <taxon>Nematoda</taxon>
        <taxon>Chromadorea</taxon>
        <taxon>Rhabditida</taxon>
        <taxon>Rhabditina</taxon>
        <taxon>Rhabditomorpha</taxon>
        <taxon>Strongyloidea</taxon>
        <taxon>Ancylostomatidae</taxon>
        <taxon>Ancylostomatinae</taxon>
        <taxon>Ancylostoma</taxon>
    </lineage>
</organism>
<reference evidence="2 3" key="1">
    <citation type="submission" date="2013-05" db="EMBL/GenBank/DDBJ databases">
        <title>Draft genome of the parasitic nematode Anyclostoma ceylanicum.</title>
        <authorList>
            <person name="Mitreva M."/>
        </authorList>
    </citation>
    <scope>NUCLEOTIDE SEQUENCE [LARGE SCALE GENOMIC DNA]</scope>
</reference>
<dbReference type="PANTHER" id="PTHR23250:SF1">
    <property type="entry name" value="TECTONIN BETA-PROPELLER REPEAT-CONTAINING PROTEIN 1"/>
    <property type="match status" value="1"/>
</dbReference>
<feature type="domain" description="Peroxin/Ferlin" evidence="1">
    <location>
        <begin position="474"/>
        <end position="507"/>
    </location>
</feature>
<evidence type="ECO:0000313" key="3">
    <source>
        <dbReference type="Proteomes" id="UP000054495"/>
    </source>
</evidence>
<dbReference type="PANTHER" id="PTHR23250">
    <property type="entry name" value="DYSFERLIN-RELATED"/>
    <property type="match status" value="1"/>
</dbReference>
<feature type="domain" description="Peroxin/Ferlin" evidence="1">
    <location>
        <begin position="4"/>
        <end position="38"/>
    </location>
</feature>
<dbReference type="SMART" id="SM00706">
    <property type="entry name" value="TECPR"/>
    <property type="match status" value="4"/>
</dbReference>
<name>A0A0D6LFX1_9BILA</name>
<dbReference type="Proteomes" id="UP000054495">
    <property type="component" value="Unassembled WGS sequence"/>
</dbReference>
<accession>A0A0D6LFX1</accession>
<evidence type="ECO:0000313" key="2">
    <source>
        <dbReference type="EMBL" id="EPB66562.1"/>
    </source>
</evidence>
<dbReference type="AlphaFoldDB" id="A0A0D6LFX1"/>
<keyword evidence="3" id="KW-1185">Reference proteome</keyword>
<sequence length="651" mass="72621">MSQGWEYATNFAGAVWKPENGVSSFVRRRRWKRHMRYTSLEKWAELSRSSEVIVELAVGGFNVLPEQECFLFALSKEGALLRRVGINANNPDGDYWHEIDGVIEEEMPDGMLWSCLSPPGSRPVAFVSLGSNSVWTTSVDGKLVGVSDTGVVYVREGISSAEPAGRAFLKVVERTSSEPQTWAMVSNAGTEYTNLPKHWVSDHVVIASTSHYRDTKWRKQILEDLCAVNDSCWEAFKSMNNDLGELIDDDVKSESWNHKVRAKLRLAGERRFITGTIYLGVEQLIFQANTGVTIVKPLSEVTSAVREFDAGTSTFTIRTSFCDKSLELGFSEESDRDEWHESLEQEPFASIIYPPSLCIPGCMQSVSAGAEGVVWSVAKDGAVYALSSEYSPVAGNIANLALPQKTEILREVVEYQRHAFMRGFVTFQGASSGISAWMEGSVSINGLYDKLPSRQWSWIDPAWVIVGAEKSEGGWTYSDVIDGVYKAEKKRKDRVRRRVWQRRCCYTGRGPWVIVEAPPVSCIEVQKTNADRILVWAVTENGQVLLRQGVTPGHPQGATWKHIISDYNITAISVASPTCVWATTRDGRLLRRECTDQTDMECVGESSNWAEVVYSPMKNVFSFCATRDFVFLLPSSDPELIVVDVKRGTAS</sequence>
<dbReference type="EMBL" id="KE126055">
    <property type="protein sequence ID" value="EPB66562.1"/>
    <property type="molecule type" value="Genomic_DNA"/>
</dbReference>
<protein>
    <submittedName>
        <fullName evidence="2">Propeller</fullName>
    </submittedName>
</protein>
<dbReference type="InterPro" id="IPR051513">
    <property type="entry name" value="Tectonin_beta-prop"/>
</dbReference>
<evidence type="ECO:0000259" key="1">
    <source>
        <dbReference type="SMART" id="SM00694"/>
    </source>
</evidence>
<proteinExistence type="predicted"/>
<dbReference type="InterPro" id="IPR006624">
    <property type="entry name" value="Beta-propeller_rpt_TECPR"/>
</dbReference>